<dbReference type="Proteomes" id="UP000325577">
    <property type="component" value="Linkage Group LG13"/>
</dbReference>
<organism evidence="2 3">
    <name type="scientific">Nyssa sinensis</name>
    <dbReference type="NCBI Taxonomy" id="561372"/>
    <lineage>
        <taxon>Eukaryota</taxon>
        <taxon>Viridiplantae</taxon>
        <taxon>Streptophyta</taxon>
        <taxon>Embryophyta</taxon>
        <taxon>Tracheophyta</taxon>
        <taxon>Spermatophyta</taxon>
        <taxon>Magnoliopsida</taxon>
        <taxon>eudicotyledons</taxon>
        <taxon>Gunneridae</taxon>
        <taxon>Pentapetalae</taxon>
        <taxon>asterids</taxon>
        <taxon>Cornales</taxon>
        <taxon>Nyssaceae</taxon>
        <taxon>Nyssa</taxon>
    </lineage>
</organism>
<reference evidence="2 3" key="1">
    <citation type="submission" date="2019-09" db="EMBL/GenBank/DDBJ databases">
        <title>A chromosome-level genome assembly of the Chinese tupelo Nyssa sinensis.</title>
        <authorList>
            <person name="Yang X."/>
            <person name="Kang M."/>
            <person name="Yang Y."/>
            <person name="Xiong H."/>
            <person name="Wang M."/>
            <person name="Zhang Z."/>
            <person name="Wang Z."/>
            <person name="Wu H."/>
            <person name="Ma T."/>
            <person name="Liu J."/>
            <person name="Xi Z."/>
        </authorList>
    </citation>
    <scope>NUCLEOTIDE SEQUENCE [LARGE SCALE GENOMIC DNA]</scope>
    <source>
        <strain evidence="2">J267</strain>
        <tissue evidence="2">Leaf</tissue>
    </source>
</reference>
<evidence type="ECO:0000256" key="1">
    <source>
        <dbReference type="SAM" id="Phobius"/>
    </source>
</evidence>
<keyword evidence="1" id="KW-0472">Membrane</keyword>
<sequence>MVLPKAALRTKASRSNLDPRFSKFVDLIKTDSSLVQKLLEVMMVVDGEALCSLMAKGLVMKLGFLTKDGSGVLMVVLAATNGGGSGLQEDYMAVEKRTPECLVGAAVAAVARLVAVVGIAVVSGDDRGND</sequence>
<proteinExistence type="predicted"/>
<name>A0A5J5BJ15_9ASTE</name>
<keyword evidence="3" id="KW-1185">Reference proteome</keyword>
<evidence type="ECO:0000313" key="2">
    <source>
        <dbReference type="EMBL" id="KAA8541131.1"/>
    </source>
</evidence>
<dbReference type="AlphaFoldDB" id="A0A5J5BJ15"/>
<evidence type="ECO:0000313" key="3">
    <source>
        <dbReference type="Proteomes" id="UP000325577"/>
    </source>
</evidence>
<dbReference type="EMBL" id="CM018036">
    <property type="protein sequence ID" value="KAA8541131.1"/>
    <property type="molecule type" value="Genomic_DNA"/>
</dbReference>
<keyword evidence="1" id="KW-0812">Transmembrane</keyword>
<keyword evidence="1" id="KW-1133">Transmembrane helix</keyword>
<protein>
    <submittedName>
        <fullName evidence="2">Uncharacterized protein</fullName>
    </submittedName>
</protein>
<gene>
    <name evidence="2" type="ORF">F0562_025123</name>
</gene>
<accession>A0A5J5BJ15</accession>
<feature type="transmembrane region" description="Helical" evidence="1">
    <location>
        <begin position="101"/>
        <end position="122"/>
    </location>
</feature>